<sequence length="78" mass="8716">MKVGESVDDYFGRTLIIANKMRIHGEKMDDVWETDEEAGIEDESNGEEFEANEEPGEIKPESDQNGGDTPNGENSPRE</sequence>
<reference evidence="2 3" key="1">
    <citation type="submission" date="2019-09" db="EMBL/GenBank/DDBJ databases">
        <title>A chromosome-level genome assembly of the Chinese tupelo Nyssa sinensis.</title>
        <authorList>
            <person name="Yang X."/>
            <person name="Kang M."/>
            <person name="Yang Y."/>
            <person name="Xiong H."/>
            <person name="Wang M."/>
            <person name="Zhang Z."/>
            <person name="Wang Z."/>
            <person name="Wu H."/>
            <person name="Ma T."/>
            <person name="Liu J."/>
            <person name="Xi Z."/>
        </authorList>
    </citation>
    <scope>NUCLEOTIDE SEQUENCE [LARGE SCALE GENOMIC DNA]</scope>
    <source>
        <strain evidence="2">J267</strain>
        <tissue evidence="2">Leaf</tissue>
    </source>
</reference>
<feature type="compositionally biased region" description="Acidic residues" evidence="1">
    <location>
        <begin position="31"/>
        <end position="55"/>
    </location>
</feature>
<gene>
    <name evidence="2" type="ORF">F0562_000984</name>
</gene>
<dbReference type="EMBL" id="CM018031">
    <property type="protein sequence ID" value="KAA8549300.1"/>
    <property type="molecule type" value="Genomic_DNA"/>
</dbReference>
<evidence type="ECO:0000256" key="1">
    <source>
        <dbReference type="SAM" id="MobiDB-lite"/>
    </source>
</evidence>
<evidence type="ECO:0000313" key="2">
    <source>
        <dbReference type="EMBL" id="KAA8549300.1"/>
    </source>
</evidence>
<dbReference type="OrthoDB" id="2013098at2759"/>
<keyword evidence="3" id="KW-1185">Reference proteome</keyword>
<evidence type="ECO:0000313" key="3">
    <source>
        <dbReference type="Proteomes" id="UP000325577"/>
    </source>
</evidence>
<name>A0A5J5C5N7_9ASTE</name>
<organism evidence="2 3">
    <name type="scientific">Nyssa sinensis</name>
    <dbReference type="NCBI Taxonomy" id="561372"/>
    <lineage>
        <taxon>Eukaryota</taxon>
        <taxon>Viridiplantae</taxon>
        <taxon>Streptophyta</taxon>
        <taxon>Embryophyta</taxon>
        <taxon>Tracheophyta</taxon>
        <taxon>Spermatophyta</taxon>
        <taxon>Magnoliopsida</taxon>
        <taxon>eudicotyledons</taxon>
        <taxon>Gunneridae</taxon>
        <taxon>Pentapetalae</taxon>
        <taxon>asterids</taxon>
        <taxon>Cornales</taxon>
        <taxon>Nyssaceae</taxon>
        <taxon>Nyssa</taxon>
    </lineage>
</organism>
<feature type="compositionally biased region" description="Polar residues" evidence="1">
    <location>
        <begin position="63"/>
        <end position="78"/>
    </location>
</feature>
<dbReference type="AlphaFoldDB" id="A0A5J5C5N7"/>
<proteinExistence type="predicted"/>
<feature type="region of interest" description="Disordered" evidence="1">
    <location>
        <begin position="25"/>
        <end position="78"/>
    </location>
</feature>
<accession>A0A5J5C5N7</accession>
<protein>
    <submittedName>
        <fullName evidence="2">Uncharacterized protein</fullName>
    </submittedName>
</protein>
<dbReference type="Proteomes" id="UP000325577">
    <property type="component" value="Linkage Group LG0"/>
</dbReference>